<dbReference type="AlphaFoldDB" id="A0A7S0G217"/>
<protein>
    <recommendedName>
        <fullName evidence="3">AB hydrolase-1 domain-containing protein</fullName>
    </recommendedName>
</protein>
<name>A0A7S0G217_9RHOD</name>
<dbReference type="Pfam" id="PF00561">
    <property type="entry name" value="Abhydrolase_1"/>
    <property type="match status" value="1"/>
</dbReference>
<dbReference type="PANTHER" id="PTHR46118">
    <property type="entry name" value="PROTEIN ABHD11"/>
    <property type="match status" value="1"/>
</dbReference>
<dbReference type="InterPro" id="IPR000073">
    <property type="entry name" value="AB_hydrolase_1"/>
</dbReference>
<feature type="domain" description="AB hydrolase-1" evidence="3">
    <location>
        <begin position="52"/>
        <end position="130"/>
    </location>
</feature>
<comment type="similarity">
    <text evidence="1">Belongs to the AB hydrolase superfamily.</text>
</comment>
<sequence length="166" mass="18890">MERFLPSRGVSGYGVLSKIFKRHLQGNGFEGQVQLKHNFFASKIVPKHRQSPVLFIHGLLASRRTYHSFVKRKDFVPDREVYTIDLRNHGESPHAQRMDIPTLASDVLAFLDGQGLEQISLVGHSLGGKVTYRRCAKWIRRKTDSGVKETALSRATWLSWAGSRYP</sequence>
<proteinExistence type="inferred from homology"/>
<dbReference type="GO" id="GO:0052689">
    <property type="term" value="F:carboxylic ester hydrolase activity"/>
    <property type="evidence" value="ECO:0007669"/>
    <property type="project" value="TreeGrafter"/>
</dbReference>
<dbReference type="PANTHER" id="PTHR46118:SF4">
    <property type="entry name" value="PROTEIN ABHD11"/>
    <property type="match status" value="1"/>
</dbReference>
<gene>
    <name evidence="4" type="ORF">RMAR0315_LOCUS1335</name>
</gene>
<dbReference type="SUPFAM" id="SSF53474">
    <property type="entry name" value="alpha/beta-Hydrolases"/>
    <property type="match status" value="1"/>
</dbReference>
<dbReference type="Gene3D" id="3.40.50.1820">
    <property type="entry name" value="alpha/beta hydrolase"/>
    <property type="match status" value="1"/>
</dbReference>
<reference evidence="4" key="1">
    <citation type="submission" date="2021-01" db="EMBL/GenBank/DDBJ databases">
        <authorList>
            <person name="Corre E."/>
            <person name="Pelletier E."/>
            <person name="Niang G."/>
            <person name="Scheremetjew M."/>
            <person name="Finn R."/>
            <person name="Kale V."/>
            <person name="Holt S."/>
            <person name="Cochrane G."/>
            <person name="Meng A."/>
            <person name="Brown T."/>
            <person name="Cohen L."/>
        </authorList>
    </citation>
    <scope>NUCLEOTIDE SEQUENCE</scope>
    <source>
        <strain evidence="4">UTEX LB 2760</strain>
    </source>
</reference>
<evidence type="ECO:0000256" key="1">
    <source>
        <dbReference type="ARBA" id="ARBA00008645"/>
    </source>
</evidence>
<dbReference type="EMBL" id="HBEK01002365">
    <property type="protein sequence ID" value="CAD8391360.1"/>
    <property type="molecule type" value="Transcribed_RNA"/>
</dbReference>
<dbReference type="InterPro" id="IPR029058">
    <property type="entry name" value="AB_hydrolase_fold"/>
</dbReference>
<keyword evidence="2" id="KW-0378">Hydrolase</keyword>
<accession>A0A7S0G217</accession>
<evidence type="ECO:0000256" key="2">
    <source>
        <dbReference type="ARBA" id="ARBA00022801"/>
    </source>
</evidence>
<evidence type="ECO:0000313" key="4">
    <source>
        <dbReference type="EMBL" id="CAD8391360.1"/>
    </source>
</evidence>
<evidence type="ECO:0000259" key="3">
    <source>
        <dbReference type="Pfam" id="PF00561"/>
    </source>
</evidence>
<organism evidence="4">
    <name type="scientific">Rhodosorus marinus</name>
    <dbReference type="NCBI Taxonomy" id="101924"/>
    <lineage>
        <taxon>Eukaryota</taxon>
        <taxon>Rhodophyta</taxon>
        <taxon>Stylonematophyceae</taxon>
        <taxon>Stylonematales</taxon>
        <taxon>Stylonemataceae</taxon>
        <taxon>Rhodosorus</taxon>
    </lineage>
</organism>